<dbReference type="EMBL" id="VUMW01000012">
    <property type="protein sequence ID" value="MST79904.1"/>
    <property type="molecule type" value="Genomic_DNA"/>
</dbReference>
<protein>
    <submittedName>
        <fullName evidence="1">Uncharacterized protein</fullName>
    </submittedName>
</protein>
<dbReference type="AlphaFoldDB" id="A0A844FMS0"/>
<reference evidence="1 2" key="1">
    <citation type="submission" date="2019-08" db="EMBL/GenBank/DDBJ databases">
        <title>In-depth cultivation of the pig gut microbiome towards novel bacterial diversity and tailored functional studies.</title>
        <authorList>
            <person name="Wylensek D."/>
            <person name="Hitch T.C.A."/>
            <person name="Clavel T."/>
        </authorList>
    </citation>
    <scope>NUCLEOTIDE SEQUENCE [LARGE SCALE GENOMIC DNA]</scope>
    <source>
        <strain evidence="1 2">WCA-470BD-2E</strain>
    </source>
</reference>
<sequence length="75" mass="8492">MDLPTIKHSLVDAGCEEALANEIICLYRGGQNEDALRKMKLARCRAVGILHECSRKVDLLDNLIRKAEKEQSIRK</sequence>
<dbReference type="RefSeq" id="WP_154486869.1">
    <property type="nucleotide sequence ID" value="NZ_VUMW01000012.1"/>
</dbReference>
<name>A0A844FMS0_9LACO</name>
<organism evidence="1 2">
    <name type="scientific">Lactobacillus equicursoris</name>
    <dbReference type="NCBI Taxonomy" id="420645"/>
    <lineage>
        <taxon>Bacteria</taxon>
        <taxon>Bacillati</taxon>
        <taxon>Bacillota</taxon>
        <taxon>Bacilli</taxon>
        <taxon>Lactobacillales</taxon>
        <taxon>Lactobacillaceae</taxon>
        <taxon>Lactobacillus</taxon>
    </lineage>
</organism>
<proteinExistence type="predicted"/>
<comment type="caution">
    <text evidence="1">The sequence shown here is derived from an EMBL/GenBank/DDBJ whole genome shotgun (WGS) entry which is preliminary data.</text>
</comment>
<accession>A0A844FMS0</accession>
<evidence type="ECO:0000313" key="2">
    <source>
        <dbReference type="Proteomes" id="UP000452141"/>
    </source>
</evidence>
<gene>
    <name evidence="1" type="ORF">FYJ61_05400</name>
</gene>
<evidence type="ECO:0000313" key="1">
    <source>
        <dbReference type="EMBL" id="MST79904.1"/>
    </source>
</evidence>
<dbReference type="Proteomes" id="UP000452141">
    <property type="component" value="Unassembled WGS sequence"/>
</dbReference>